<dbReference type="OrthoDB" id="5978971at2"/>
<protein>
    <submittedName>
        <fullName evidence="4">Uncharacterized protein</fullName>
    </submittedName>
</protein>
<keyword evidence="1" id="KW-0732">Signal</keyword>
<dbReference type="Gene3D" id="3.40.390.10">
    <property type="entry name" value="Collagenase (Catalytic Domain)"/>
    <property type="match status" value="1"/>
</dbReference>
<dbReference type="InterPro" id="IPR057166">
    <property type="entry name" value="DUF7844"/>
</dbReference>
<dbReference type="Proteomes" id="UP000050342">
    <property type="component" value="Unassembled WGS sequence"/>
</dbReference>
<feature type="signal peptide" evidence="1">
    <location>
        <begin position="1"/>
        <end position="22"/>
    </location>
</feature>
<keyword evidence="5" id="KW-1185">Reference proteome</keyword>
<dbReference type="EMBL" id="LLWH01000199">
    <property type="protein sequence ID" value="KQB52369.1"/>
    <property type="molecule type" value="Genomic_DNA"/>
</dbReference>
<sequence>MKSLTGWLAACALALLGSNVHAALHLKLKTQGLTPAEQQASQALLDEAMQKLPPRFIEQLDRQIEVGWSNDMPSNAYGQATLVSELDLNRNLLASLTDGSAATQKTNRPHGTVRQEMLATVLHELTHLYDRARLWHAPERVLIQRCTRQNSSTGLIGLPDSCRGQTERRFTFSDDPRLLDLAGWQQYVGRRGEREQDNHQVVRSPDLYEVTNPKEFVAVNMEYFLLDPAYACRRPALYRYYTEHFGWAPAAKDECPKGFPFLNAGNDFAKQPLGTVDPERVYAVDYLLAEANQEWASRWGHSMLRLVICAPGRPRGPDCRLDLQEHLVLSYRAFVNDVQLSSWDGLTGAYPSRLFVLPLAQVIDEYTKTELRSLASVPLNLSRPEIEEMVEHAAEMHWSYDGDYYFVSNNCAVETLKLLRSGSNNAHLKGLDSIVPNGLLDVLKARGLADTSVLDDPREALRLGYRFDSYRDRYQAMFDVLKTRLPIKQTRVEDWMALDADQRRPWFEQADLRTSAALLLLEQASFRRQLLLAQDEVKQKYLGARGLTDGGMDKANKTLQEILASSGFLSRPAELLGSSGYGLPQTQEWAMLESESSQRQQQLLRLTGDLDKEVRSLLEPARAAEIAATEDNVKQIGEHLRAIHKAAGGLQLP</sequence>
<name>A0A0Q0YTL7_9PSED</name>
<dbReference type="InterPro" id="IPR025178">
    <property type="entry name" value="Lnb_N"/>
</dbReference>
<evidence type="ECO:0000256" key="1">
    <source>
        <dbReference type="SAM" id="SignalP"/>
    </source>
</evidence>
<dbReference type="AlphaFoldDB" id="A0A0Q0YTL7"/>
<gene>
    <name evidence="4" type="ORF">AQS70_14625</name>
</gene>
<dbReference type="Pfam" id="PF13387">
    <property type="entry name" value="Lnb_N"/>
    <property type="match status" value="1"/>
</dbReference>
<evidence type="ECO:0000313" key="5">
    <source>
        <dbReference type="Proteomes" id="UP000050342"/>
    </source>
</evidence>
<proteinExistence type="predicted"/>
<evidence type="ECO:0000259" key="3">
    <source>
        <dbReference type="Pfam" id="PF25226"/>
    </source>
</evidence>
<reference evidence="4 5" key="1">
    <citation type="submission" date="2015-10" db="EMBL/GenBank/DDBJ databases">
        <title>Pseudomonas helleri sp. nov. and Pseudomonas weihenstephanensis sp. nov., isolated from raw cows milk.</title>
        <authorList>
            <person name="Von Neubeck M."/>
            <person name="Huptas C."/>
            <person name="Wenning M."/>
            <person name="Scherer S."/>
        </authorList>
    </citation>
    <scope>NUCLEOTIDE SEQUENCE [LARGE SCALE GENOMIC DNA]</scope>
    <source>
        <strain evidence="4 5">BSTT44</strain>
    </source>
</reference>
<dbReference type="GO" id="GO:0008237">
    <property type="term" value="F:metallopeptidase activity"/>
    <property type="evidence" value="ECO:0007669"/>
    <property type="project" value="InterPro"/>
</dbReference>
<feature type="domain" description="DUF7844" evidence="3">
    <location>
        <begin position="26"/>
        <end position="253"/>
    </location>
</feature>
<evidence type="ECO:0000313" key="4">
    <source>
        <dbReference type="EMBL" id="KQB52369.1"/>
    </source>
</evidence>
<comment type="caution">
    <text evidence="4">The sequence shown here is derived from an EMBL/GenBank/DDBJ whole genome shotgun (WGS) entry which is preliminary data.</text>
</comment>
<evidence type="ECO:0000259" key="2">
    <source>
        <dbReference type="Pfam" id="PF13387"/>
    </source>
</evidence>
<dbReference type="InterPro" id="IPR024079">
    <property type="entry name" value="MetalloPept_cat_dom_sf"/>
</dbReference>
<organism evidence="4 5">
    <name type="scientific">Pseudomonas endophytica</name>
    <dbReference type="NCBI Taxonomy" id="1563157"/>
    <lineage>
        <taxon>Bacteria</taxon>
        <taxon>Pseudomonadati</taxon>
        <taxon>Pseudomonadota</taxon>
        <taxon>Gammaproteobacteria</taxon>
        <taxon>Pseudomonadales</taxon>
        <taxon>Pseudomonadaceae</taxon>
        <taxon>Pseudomonas</taxon>
    </lineage>
</organism>
<feature type="chain" id="PRO_5006187252" evidence="1">
    <location>
        <begin position="23"/>
        <end position="653"/>
    </location>
</feature>
<dbReference type="STRING" id="1563157.AQS70_14625"/>
<dbReference type="RefSeq" id="WP_055104142.1">
    <property type="nucleotide sequence ID" value="NZ_LLWH01000199.1"/>
</dbReference>
<dbReference type="Pfam" id="PF25226">
    <property type="entry name" value="DUF7844"/>
    <property type="match status" value="1"/>
</dbReference>
<feature type="domain" description="Lnb N-terminal periplasmic" evidence="2">
    <location>
        <begin position="270"/>
        <end position="436"/>
    </location>
</feature>
<accession>A0A0Q0YTL7</accession>